<keyword evidence="6" id="KW-0560">Oxidoreductase</keyword>
<evidence type="ECO:0000256" key="4">
    <source>
        <dbReference type="ARBA" id="ARBA00022832"/>
    </source>
</evidence>
<evidence type="ECO:0000256" key="2">
    <source>
        <dbReference type="ARBA" id="ARBA00006484"/>
    </source>
</evidence>
<dbReference type="InterPro" id="IPR057326">
    <property type="entry name" value="KR_dom"/>
</dbReference>
<dbReference type="PANTHER" id="PTHR42879">
    <property type="entry name" value="3-OXOACYL-(ACYL-CARRIER-PROTEIN) REDUCTASE"/>
    <property type="match status" value="1"/>
</dbReference>
<evidence type="ECO:0000256" key="7">
    <source>
        <dbReference type="ARBA" id="ARBA00023098"/>
    </source>
</evidence>
<dbReference type="NCBIfam" id="NF005559">
    <property type="entry name" value="PRK07231.1"/>
    <property type="match status" value="1"/>
</dbReference>
<dbReference type="InterPro" id="IPR050259">
    <property type="entry name" value="SDR"/>
</dbReference>
<dbReference type="FunFam" id="3.40.50.720:FF:000037">
    <property type="entry name" value="3-oxoacyl-[acyl-carrier-protein] reductase FabG"/>
    <property type="match status" value="1"/>
</dbReference>
<keyword evidence="8" id="KW-0275">Fatty acid biosynthesis</keyword>
<keyword evidence="7" id="KW-0443">Lipid metabolism</keyword>
<dbReference type="NCBIfam" id="TIGR01830">
    <property type="entry name" value="3oxo_ACP_reduc"/>
    <property type="match status" value="1"/>
</dbReference>
<name>A0A381NKX7_9ZZZZ</name>
<proteinExistence type="inferred from homology"/>
<dbReference type="GO" id="GO:0051287">
    <property type="term" value="F:NAD binding"/>
    <property type="evidence" value="ECO:0007669"/>
    <property type="project" value="InterPro"/>
</dbReference>
<dbReference type="EMBL" id="UINC01000433">
    <property type="protein sequence ID" value="SUZ55211.1"/>
    <property type="molecule type" value="Genomic_DNA"/>
</dbReference>
<keyword evidence="5" id="KW-0521">NADP</keyword>
<evidence type="ECO:0000256" key="5">
    <source>
        <dbReference type="ARBA" id="ARBA00022857"/>
    </source>
</evidence>
<dbReference type="PROSITE" id="PS00061">
    <property type="entry name" value="ADH_SHORT"/>
    <property type="match status" value="1"/>
</dbReference>
<feature type="domain" description="Ketoreductase" evidence="9">
    <location>
        <begin position="32"/>
        <end position="210"/>
    </location>
</feature>
<sequence>MSERKSATITSAQQKSLTVNKTTETAMNFEGQTALITGAGRGIGKTIALKLAGSGADIVLADMSPDVAEVRGEVEALGRKCMTFEVDVTNIETIDAMVKNITDELSGIHILVNNAGITQDNLFLRMKSEQWSKVIDVNLNGVFNVTKAVIRLMVKQRTGKIINISSVVGFTGNPGQVNYSSTKSALVGFTKSLAREVGVRGITVNAVAPGFIDTAMTQALNESQQEVILQQIPLGRMGDAEDIANAVAFLASKEASYITGTILHVNGGMY</sequence>
<dbReference type="PRINTS" id="PR00080">
    <property type="entry name" value="SDRFAMILY"/>
</dbReference>
<dbReference type="PANTHER" id="PTHR42879:SF2">
    <property type="entry name" value="3-OXOACYL-[ACYL-CARRIER-PROTEIN] REDUCTASE FABG"/>
    <property type="match status" value="1"/>
</dbReference>
<dbReference type="Gene3D" id="3.40.50.720">
    <property type="entry name" value="NAD(P)-binding Rossmann-like Domain"/>
    <property type="match status" value="1"/>
</dbReference>
<keyword evidence="3" id="KW-0444">Lipid biosynthesis</keyword>
<comment type="similarity">
    <text evidence="2">Belongs to the short-chain dehydrogenases/reductases (SDR) family.</text>
</comment>
<organism evidence="10">
    <name type="scientific">marine metagenome</name>
    <dbReference type="NCBI Taxonomy" id="408172"/>
    <lineage>
        <taxon>unclassified sequences</taxon>
        <taxon>metagenomes</taxon>
        <taxon>ecological metagenomes</taxon>
    </lineage>
</organism>
<dbReference type="InterPro" id="IPR011284">
    <property type="entry name" value="3oxo_ACP_reduc"/>
</dbReference>
<gene>
    <name evidence="10" type="ORF">METZ01_LOCUS8065</name>
</gene>
<dbReference type="GO" id="GO:0004316">
    <property type="term" value="F:3-oxoacyl-[acyl-carrier-protein] reductase (NADPH) activity"/>
    <property type="evidence" value="ECO:0007669"/>
    <property type="project" value="InterPro"/>
</dbReference>
<evidence type="ECO:0000256" key="1">
    <source>
        <dbReference type="ARBA" id="ARBA00005194"/>
    </source>
</evidence>
<dbReference type="CDD" id="cd05333">
    <property type="entry name" value="BKR_SDR_c"/>
    <property type="match status" value="1"/>
</dbReference>
<dbReference type="InterPro" id="IPR002347">
    <property type="entry name" value="SDR_fam"/>
</dbReference>
<comment type="pathway">
    <text evidence="1">Lipid metabolism; fatty acid biosynthesis.</text>
</comment>
<evidence type="ECO:0000256" key="8">
    <source>
        <dbReference type="ARBA" id="ARBA00023160"/>
    </source>
</evidence>
<dbReference type="InterPro" id="IPR020904">
    <property type="entry name" value="Sc_DH/Rdtase_CS"/>
</dbReference>
<evidence type="ECO:0000313" key="10">
    <source>
        <dbReference type="EMBL" id="SUZ55211.1"/>
    </source>
</evidence>
<protein>
    <recommendedName>
        <fullName evidence="9">Ketoreductase domain-containing protein</fullName>
    </recommendedName>
</protein>
<dbReference type="NCBIfam" id="NF009466">
    <property type="entry name" value="PRK12826.1-2"/>
    <property type="match status" value="1"/>
</dbReference>
<dbReference type="InterPro" id="IPR036291">
    <property type="entry name" value="NAD(P)-bd_dom_sf"/>
</dbReference>
<accession>A0A381NKX7</accession>
<dbReference type="SMART" id="SM00822">
    <property type="entry name" value="PKS_KR"/>
    <property type="match status" value="1"/>
</dbReference>
<evidence type="ECO:0000256" key="3">
    <source>
        <dbReference type="ARBA" id="ARBA00022516"/>
    </source>
</evidence>
<dbReference type="SUPFAM" id="SSF51735">
    <property type="entry name" value="NAD(P)-binding Rossmann-fold domains"/>
    <property type="match status" value="1"/>
</dbReference>
<keyword evidence="4" id="KW-0276">Fatty acid metabolism</keyword>
<reference evidence="10" key="1">
    <citation type="submission" date="2018-05" db="EMBL/GenBank/DDBJ databases">
        <authorList>
            <person name="Lanie J.A."/>
            <person name="Ng W.-L."/>
            <person name="Kazmierczak K.M."/>
            <person name="Andrzejewski T.M."/>
            <person name="Davidsen T.M."/>
            <person name="Wayne K.J."/>
            <person name="Tettelin H."/>
            <person name="Glass J.I."/>
            <person name="Rusch D."/>
            <person name="Podicherti R."/>
            <person name="Tsui H.-C.T."/>
            <person name="Winkler M.E."/>
        </authorList>
    </citation>
    <scope>NUCLEOTIDE SEQUENCE</scope>
</reference>
<dbReference type="PRINTS" id="PR00081">
    <property type="entry name" value="GDHRDH"/>
</dbReference>
<dbReference type="AlphaFoldDB" id="A0A381NKX7"/>
<dbReference type="GO" id="GO:0006633">
    <property type="term" value="P:fatty acid biosynthetic process"/>
    <property type="evidence" value="ECO:0007669"/>
    <property type="project" value="UniProtKB-KW"/>
</dbReference>
<evidence type="ECO:0000259" key="9">
    <source>
        <dbReference type="SMART" id="SM00822"/>
    </source>
</evidence>
<dbReference type="Pfam" id="PF13561">
    <property type="entry name" value="adh_short_C2"/>
    <property type="match status" value="1"/>
</dbReference>
<evidence type="ECO:0000256" key="6">
    <source>
        <dbReference type="ARBA" id="ARBA00023002"/>
    </source>
</evidence>